<evidence type="ECO:0000256" key="5">
    <source>
        <dbReference type="SAM" id="Coils"/>
    </source>
</evidence>
<accession>A0A1F5YYA1</accession>
<evidence type="ECO:0000256" key="3">
    <source>
        <dbReference type="ARBA" id="ARBA00022801"/>
    </source>
</evidence>
<evidence type="ECO:0000256" key="1">
    <source>
        <dbReference type="ARBA" id="ARBA00022670"/>
    </source>
</evidence>
<gene>
    <name evidence="7" type="ORF">A2Z33_07280</name>
</gene>
<dbReference type="Pfam" id="PF00413">
    <property type="entry name" value="Peptidase_M10"/>
    <property type="match status" value="1"/>
</dbReference>
<dbReference type="EMBL" id="MFJD01000001">
    <property type="protein sequence ID" value="OGG05054.1"/>
    <property type="molecule type" value="Genomic_DNA"/>
</dbReference>
<dbReference type="Gene3D" id="3.40.390.10">
    <property type="entry name" value="Collagenase (Catalytic Domain)"/>
    <property type="match status" value="1"/>
</dbReference>
<feature type="domain" description="Peptidase M10 metallopeptidase" evidence="6">
    <location>
        <begin position="230"/>
        <end position="273"/>
    </location>
</feature>
<keyword evidence="1" id="KW-0645">Protease</keyword>
<dbReference type="AlphaFoldDB" id="A0A1F5YYA1"/>
<dbReference type="InterPro" id="IPR001818">
    <property type="entry name" value="Pept_M10_metallopeptidase"/>
</dbReference>
<dbReference type="GO" id="GO:0008270">
    <property type="term" value="F:zinc ion binding"/>
    <property type="evidence" value="ECO:0007669"/>
    <property type="project" value="InterPro"/>
</dbReference>
<reference evidence="7 8" key="1">
    <citation type="journal article" date="2016" name="Nat. Commun.">
        <title>Thousands of microbial genomes shed light on interconnected biogeochemical processes in an aquifer system.</title>
        <authorList>
            <person name="Anantharaman K."/>
            <person name="Brown C.T."/>
            <person name="Hug L.A."/>
            <person name="Sharon I."/>
            <person name="Castelle C.J."/>
            <person name="Probst A.J."/>
            <person name="Thomas B.C."/>
            <person name="Singh A."/>
            <person name="Wilkins M.J."/>
            <person name="Karaoz U."/>
            <person name="Brodie E.L."/>
            <person name="Williams K.H."/>
            <person name="Hubbard S.S."/>
            <person name="Banfield J.F."/>
        </authorList>
    </citation>
    <scope>NUCLEOTIDE SEQUENCE [LARGE SCALE GENOMIC DNA]</scope>
</reference>
<keyword evidence="2" id="KW-0479">Metal-binding</keyword>
<dbReference type="InterPro" id="IPR024079">
    <property type="entry name" value="MetalloPept_cat_dom_sf"/>
</dbReference>
<evidence type="ECO:0000313" key="8">
    <source>
        <dbReference type="Proteomes" id="UP000178448"/>
    </source>
</evidence>
<dbReference type="Proteomes" id="UP000178448">
    <property type="component" value="Unassembled WGS sequence"/>
</dbReference>
<evidence type="ECO:0000256" key="4">
    <source>
        <dbReference type="ARBA" id="ARBA00022833"/>
    </source>
</evidence>
<protein>
    <recommendedName>
        <fullName evidence="6">Peptidase M10 metallopeptidase domain-containing protein</fullName>
    </recommendedName>
</protein>
<evidence type="ECO:0000259" key="6">
    <source>
        <dbReference type="Pfam" id="PF00413"/>
    </source>
</evidence>
<evidence type="ECO:0000313" key="7">
    <source>
        <dbReference type="EMBL" id="OGG05054.1"/>
    </source>
</evidence>
<comment type="caution">
    <text evidence="7">The sequence shown here is derived from an EMBL/GenBank/DDBJ whole genome shotgun (WGS) entry which is preliminary data.</text>
</comment>
<organism evidence="7 8">
    <name type="scientific">Candidatus Gottesmanbacteria bacterium RBG_16_52_11</name>
    <dbReference type="NCBI Taxonomy" id="1798374"/>
    <lineage>
        <taxon>Bacteria</taxon>
        <taxon>Candidatus Gottesmaniibacteriota</taxon>
    </lineage>
</organism>
<dbReference type="GO" id="GO:0004222">
    <property type="term" value="F:metalloendopeptidase activity"/>
    <property type="evidence" value="ECO:0007669"/>
    <property type="project" value="InterPro"/>
</dbReference>
<dbReference type="GO" id="GO:0006508">
    <property type="term" value="P:proteolysis"/>
    <property type="evidence" value="ECO:0007669"/>
    <property type="project" value="UniProtKB-KW"/>
</dbReference>
<sequence length="314" mass="35314">MNRIAALLLSGFTVFTGSLWSSLHIFPGKALSGSVCDNVRTYHIGSVDPRFGISETEFAARVHDGAVLWNRSWKNPLFAYDPEGFLTVSLLYDERQTLRSRIESLEDELSSRRTDLEPEIAAYERDSDEFERRLAGLNAEISRWNAKGGAPPEEFERLNAEQQSLKDEAERLNARARSLNRTADKYNAEVGDLRVSITDYNQTVLAKPEEGVYRPATGDIEIYYDSDPDELLHNLAHEFGHAIGLEHVSDPQAIMFMYSTKITGMSDTDRNGLAEFCSDHTRSAILKRRFTALFDAFARLPAILTSAVNRAAKE</sequence>
<keyword evidence="4" id="KW-0862">Zinc</keyword>
<proteinExistence type="predicted"/>
<dbReference type="Gene3D" id="1.20.58.60">
    <property type="match status" value="1"/>
</dbReference>
<dbReference type="GO" id="GO:0031012">
    <property type="term" value="C:extracellular matrix"/>
    <property type="evidence" value="ECO:0007669"/>
    <property type="project" value="InterPro"/>
</dbReference>
<feature type="coiled-coil region" evidence="5">
    <location>
        <begin position="88"/>
        <end position="189"/>
    </location>
</feature>
<name>A0A1F5YYA1_9BACT</name>
<dbReference type="SUPFAM" id="SSF55486">
    <property type="entry name" value="Metalloproteases ('zincins'), catalytic domain"/>
    <property type="match status" value="1"/>
</dbReference>
<dbReference type="STRING" id="1798374.A2Z33_07280"/>
<evidence type="ECO:0000256" key="2">
    <source>
        <dbReference type="ARBA" id="ARBA00022723"/>
    </source>
</evidence>
<keyword evidence="5" id="KW-0175">Coiled coil</keyword>
<keyword evidence="3" id="KW-0378">Hydrolase</keyword>